<organism evidence="2 3">
    <name type="scientific">Actinoplanes subglobosus</name>
    <dbReference type="NCBI Taxonomy" id="1547892"/>
    <lineage>
        <taxon>Bacteria</taxon>
        <taxon>Bacillati</taxon>
        <taxon>Actinomycetota</taxon>
        <taxon>Actinomycetes</taxon>
        <taxon>Micromonosporales</taxon>
        <taxon>Micromonosporaceae</taxon>
        <taxon>Actinoplanes</taxon>
    </lineage>
</organism>
<evidence type="ECO:0008006" key="4">
    <source>
        <dbReference type="Google" id="ProtNLM"/>
    </source>
</evidence>
<comment type="caution">
    <text evidence="2">The sequence shown here is derived from an EMBL/GenBank/DDBJ whole genome shotgun (WGS) entry which is preliminary data.</text>
</comment>
<keyword evidence="3" id="KW-1185">Reference proteome</keyword>
<keyword evidence="1" id="KW-0472">Membrane</keyword>
<dbReference type="RefSeq" id="WP_378066249.1">
    <property type="nucleotide sequence ID" value="NZ_JBHSBL010000007.1"/>
</dbReference>
<name>A0ABV8ILY8_9ACTN</name>
<evidence type="ECO:0000256" key="1">
    <source>
        <dbReference type="SAM" id="Phobius"/>
    </source>
</evidence>
<proteinExistence type="predicted"/>
<gene>
    <name evidence="2" type="ORF">ACFO0C_09760</name>
</gene>
<keyword evidence="1" id="KW-0812">Transmembrane</keyword>
<feature type="transmembrane region" description="Helical" evidence="1">
    <location>
        <begin position="12"/>
        <end position="36"/>
    </location>
</feature>
<accession>A0ABV8ILY8</accession>
<evidence type="ECO:0000313" key="3">
    <source>
        <dbReference type="Proteomes" id="UP001595867"/>
    </source>
</evidence>
<reference evidence="3" key="1">
    <citation type="journal article" date="2019" name="Int. J. Syst. Evol. Microbiol.">
        <title>The Global Catalogue of Microorganisms (GCM) 10K type strain sequencing project: providing services to taxonomists for standard genome sequencing and annotation.</title>
        <authorList>
            <consortium name="The Broad Institute Genomics Platform"/>
            <consortium name="The Broad Institute Genome Sequencing Center for Infectious Disease"/>
            <person name="Wu L."/>
            <person name="Ma J."/>
        </authorList>
    </citation>
    <scope>NUCLEOTIDE SEQUENCE [LARGE SCALE GENOMIC DNA]</scope>
    <source>
        <strain evidence="3">TBRC 5832</strain>
    </source>
</reference>
<keyword evidence="1" id="KW-1133">Transmembrane helix</keyword>
<dbReference type="EMBL" id="JBHSBL010000007">
    <property type="protein sequence ID" value="MFC4065219.1"/>
    <property type="molecule type" value="Genomic_DNA"/>
</dbReference>
<sequence>MARRNGWADLPVLVKVLCTVLVAAFAAAVAVGVGIVKLGEVDDAGGGIYERNMIPSVRLAAVDGIANEVRASILRHVIAVDEHVLPPSRQLRTEQAARAGREFFDPAFDEVSDALGALGTIQAGQATTAAAARTTQQAADELTRLASELSAIVGGFRH</sequence>
<dbReference type="Proteomes" id="UP001595867">
    <property type="component" value="Unassembled WGS sequence"/>
</dbReference>
<protein>
    <recommendedName>
        <fullName evidence="4">Methyl-accepting chemotaxis protein</fullName>
    </recommendedName>
</protein>
<evidence type="ECO:0000313" key="2">
    <source>
        <dbReference type="EMBL" id="MFC4065219.1"/>
    </source>
</evidence>